<dbReference type="Pfam" id="PF01578">
    <property type="entry name" value="Cytochrom_C_asm"/>
    <property type="match status" value="1"/>
</dbReference>
<keyword evidence="1" id="KW-0472">Membrane</keyword>
<keyword evidence="1" id="KW-0812">Transmembrane</keyword>
<dbReference type="InterPro" id="IPR052372">
    <property type="entry name" value="YpjD/HemX"/>
</dbReference>
<accession>A0ABY1NWX8</accession>
<evidence type="ECO:0000259" key="2">
    <source>
        <dbReference type="Pfam" id="PF01578"/>
    </source>
</evidence>
<proteinExistence type="predicted"/>
<comment type="caution">
    <text evidence="3">The sequence shown here is derived from an EMBL/GenBank/DDBJ whole genome shotgun (WGS) entry which is preliminary data.</text>
</comment>
<protein>
    <submittedName>
        <fullName evidence="3">ABC-type uncharacterized transport system, permease component</fullName>
    </submittedName>
</protein>
<feature type="transmembrane region" description="Helical" evidence="1">
    <location>
        <begin position="47"/>
        <end position="65"/>
    </location>
</feature>
<gene>
    <name evidence="3" type="ORF">SAMN06265339_1667</name>
</gene>
<feature type="transmembrane region" description="Helical" evidence="1">
    <location>
        <begin position="135"/>
        <end position="160"/>
    </location>
</feature>
<organism evidence="3 4">
    <name type="scientific">Desulfurobacterium pacificum</name>
    <dbReference type="NCBI Taxonomy" id="240166"/>
    <lineage>
        <taxon>Bacteria</taxon>
        <taxon>Pseudomonadati</taxon>
        <taxon>Aquificota</taxon>
        <taxon>Aquificia</taxon>
        <taxon>Desulfurobacteriales</taxon>
        <taxon>Desulfurobacteriaceae</taxon>
        <taxon>Desulfurobacterium</taxon>
    </lineage>
</organism>
<keyword evidence="4" id="KW-1185">Reference proteome</keyword>
<evidence type="ECO:0000313" key="4">
    <source>
        <dbReference type="Proteomes" id="UP001157911"/>
    </source>
</evidence>
<feature type="domain" description="Cytochrome c assembly protein" evidence="2">
    <location>
        <begin position="78"/>
        <end position="272"/>
    </location>
</feature>
<dbReference type="Proteomes" id="UP001157911">
    <property type="component" value="Unassembled WGS sequence"/>
</dbReference>
<feature type="transmembrane region" description="Helical" evidence="1">
    <location>
        <begin position="14"/>
        <end position="35"/>
    </location>
</feature>
<dbReference type="EMBL" id="FXUB01000006">
    <property type="protein sequence ID" value="SMP19051.1"/>
    <property type="molecule type" value="Genomic_DNA"/>
</dbReference>
<keyword evidence="1" id="KW-1133">Transmembrane helix</keyword>
<dbReference type="RefSeq" id="WP_283401103.1">
    <property type="nucleotide sequence ID" value="NZ_FXUB01000006.1"/>
</dbReference>
<feature type="transmembrane region" description="Helical" evidence="1">
    <location>
        <begin position="181"/>
        <end position="204"/>
    </location>
</feature>
<evidence type="ECO:0000256" key="1">
    <source>
        <dbReference type="SAM" id="Phobius"/>
    </source>
</evidence>
<dbReference type="InterPro" id="IPR002541">
    <property type="entry name" value="Cyt_c_assembly"/>
</dbReference>
<feature type="transmembrane region" description="Helical" evidence="1">
    <location>
        <begin position="105"/>
        <end position="123"/>
    </location>
</feature>
<reference evidence="3 4" key="1">
    <citation type="submission" date="2017-05" db="EMBL/GenBank/DDBJ databases">
        <authorList>
            <person name="Varghese N."/>
            <person name="Submissions S."/>
        </authorList>
    </citation>
    <scope>NUCLEOTIDE SEQUENCE [LARGE SCALE GENOMIC DNA]</scope>
    <source>
        <strain evidence="3 4">DSM 15522</strain>
    </source>
</reference>
<feature type="transmembrane region" description="Helical" evidence="1">
    <location>
        <begin position="77"/>
        <end position="93"/>
    </location>
</feature>
<dbReference type="PANTHER" id="PTHR38034">
    <property type="entry name" value="INNER MEMBRANE PROTEIN YPJD"/>
    <property type="match status" value="1"/>
</dbReference>
<sequence length="281" mass="31377">MLVRVIIPGMDVNVFVYTTAVLYTVSALHYLLFLVLRKEKLVSIGLYSARVGFLTNLLSCILLVASEGTESLFTPKGAFLLLGISIISVFLYFSTKHKLSLSGAFLVPWSAVSLIVASFVSGVPKDSFPVGSVGLVHIVTAFLGYSAFIFSALMAVVYLISENHLKKKKFSVFFQKLPSLTLLESVIYHSLTVGFMFITVSMFAGAVWSEKLFGKYWMWHPKQVATLITWFFYAGVIHLYLYGNWRGKRLCYMSIFGAFVILLNFIGVNFLSSKDVHSFKG</sequence>
<feature type="transmembrane region" description="Helical" evidence="1">
    <location>
        <begin position="250"/>
        <end position="271"/>
    </location>
</feature>
<dbReference type="PANTHER" id="PTHR38034:SF1">
    <property type="entry name" value="INNER MEMBRANE PROTEIN YPJD"/>
    <property type="match status" value="1"/>
</dbReference>
<name>A0ABY1NWX8_9BACT</name>
<evidence type="ECO:0000313" key="3">
    <source>
        <dbReference type="EMBL" id="SMP19051.1"/>
    </source>
</evidence>
<feature type="transmembrane region" description="Helical" evidence="1">
    <location>
        <begin position="224"/>
        <end position="243"/>
    </location>
</feature>